<organism evidence="2 3">
    <name type="scientific">Ensifer adhaerens</name>
    <name type="common">Sinorhizobium morelense</name>
    <dbReference type="NCBI Taxonomy" id="106592"/>
    <lineage>
        <taxon>Bacteria</taxon>
        <taxon>Pseudomonadati</taxon>
        <taxon>Pseudomonadota</taxon>
        <taxon>Alphaproteobacteria</taxon>
        <taxon>Hyphomicrobiales</taxon>
        <taxon>Rhizobiaceae</taxon>
        <taxon>Sinorhizobium/Ensifer group</taxon>
        <taxon>Ensifer</taxon>
    </lineage>
</organism>
<evidence type="ECO:0000259" key="1">
    <source>
        <dbReference type="Pfam" id="PF11706"/>
    </source>
</evidence>
<dbReference type="RefSeq" id="WP_090294655.1">
    <property type="nucleotide sequence ID" value="NZ_CAXURO020000001.1"/>
</dbReference>
<reference evidence="2" key="1">
    <citation type="submission" date="2022-06" db="EMBL/GenBank/DDBJ databases">
        <title>Physiological and biochemical characterization and genomic elucidation of a strain of the genus Ensifer adhaerens M8 that combines arsenic oxidation and chromium reduction.</title>
        <authorList>
            <person name="Li X."/>
            <person name="Yu c."/>
        </authorList>
    </citation>
    <scope>NUCLEOTIDE SEQUENCE</scope>
    <source>
        <strain evidence="2">M8</strain>
    </source>
</reference>
<dbReference type="Gene3D" id="1.10.3300.10">
    <property type="entry name" value="Jann2411-like domain"/>
    <property type="match status" value="1"/>
</dbReference>
<dbReference type="PANTHER" id="PTHR35525:SF3">
    <property type="entry name" value="BLL6575 PROTEIN"/>
    <property type="match status" value="1"/>
</dbReference>
<gene>
    <name evidence="2" type="ORF">NE863_03685</name>
</gene>
<feature type="domain" description="Zinc finger CGNR" evidence="1">
    <location>
        <begin position="147"/>
        <end position="186"/>
    </location>
</feature>
<dbReference type="AlphaFoldDB" id="A0A9Q8Y7S9"/>
<name>A0A9Q8Y7S9_ENSAD</name>
<accession>A0A9Q8Y7S9</accession>
<proteinExistence type="predicted"/>
<dbReference type="Pfam" id="PF11706">
    <property type="entry name" value="zf-CGNR"/>
    <property type="match status" value="1"/>
</dbReference>
<dbReference type="Proteomes" id="UP001055460">
    <property type="component" value="Chromosome"/>
</dbReference>
<dbReference type="SUPFAM" id="SSF160904">
    <property type="entry name" value="Jann2411-like"/>
    <property type="match status" value="1"/>
</dbReference>
<sequence length="190" mass="20386">MDLVPFVGESLALDLVNTRPLTASGRVDLFAADGGLAHWLALEGPRMSDVAFASIGAADADDLAPVLAVRSHVASAIAHVMDRQPVPAADIEGLNAAMEAAPVVRRLDWTDPPRLVSERTAEPMVQLAGFLAEDAAALLAGGDARLIRKCEAEDCVMLFVGSNARRRWCSAARCGNRVRVSRYYQRSKTF</sequence>
<dbReference type="EMBL" id="CP098807">
    <property type="protein sequence ID" value="USJ24103.1"/>
    <property type="molecule type" value="Genomic_DNA"/>
</dbReference>
<dbReference type="PANTHER" id="PTHR35525">
    <property type="entry name" value="BLL6575 PROTEIN"/>
    <property type="match status" value="1"/>
</dbReference>
<evidence type="ECO:0000313" key="2">
    <source>
        <dbReference type="EMBL" id="USJ24103.1"/>
    </source>
</evidence>
<dbReference type="InterPro" id="IPR023286">
    <property type="entry name" value="ABATE_dom_sf"/>
</dbReference>
<evidence type="ECO:0000313" key="3">
    <source>
        <dbReference type="Proteomes" id="UP001055460"/>
    </source>
</evidence>
<dbReference type="OrthoDB" id="9808437at2"/>
<dbReference type="InterPro" id="IPR021005">
    <property type="entry name" value="Znf_CGNR"/>
</dbReference>
<dbReference type="Pfam" id="PF07336">
    <property type="entry name" value="ABATE"/>
    <property type="match status" value="1"/>
</dbReference>
<dbReference type="InterPro" id="IPR010852">
    <property type="entry name" value="ABATE"/>
</dbReference>
<protein>
    <submittedName>
        <fullName evidence="2">CGNR zinc finger domain-containing protein</fullName>
    </submittedName>
</protein>